<dbReference type="RefSeq" id="WP_215607898.1">
    <property type="nucleotide sequence ID" value="NZ_JADOES010000007.1"/>
</dbReference>
<dbReference type="AlphaFoldDB" id="A0A947DDZ6"/>
<evidence type="ECO:0000313" key="1">
    <source>
        <dbReference type="EMBL" id="MBT9314823.1"/>
    </source>
</evidence>
<gene>
    <name evidence="1" type="ORF">IXB50_05245</name>
</gene>
<keyword evidence="2" id="KW-1185">Reference proteome</keyword>
<sequence>MAAPSLRLFLSTLIDYAGLFPPAALDLSAVIAAYEHYSKTPHRWLLGRFVLPLSQLPQFEICLDQLDQQYAAAFWPLSIVLEPSLQALERLAPWLEKQNRFTISALEFKVGGVEAIAPLLPHLPPHSDLFFEVPLDATLSEYLAVLQGTRAAVKVRTGGLTPNDFPSIKVLAQFLIACASNSIPFKATAGLHHPLRSWQPLPNGRFVKMHGFLNMALAAAFAYGYGATVAEIASILEIENPDAFIFSSREIICHSPLWSQEPELSTVAGHLPLALLTHVRSRYFLGIGSCSFQDSLADLDRLGLLRTPSPLSSYAFST</sequence>
<reference evidence="1" key="2">
    <citation type="journal article" date="2021" name="Mar. Drugs">
        <title>Genome Reduction and Secondary Metabolism of the Marine Sponge-Associated Cyanobacterium Leptothoe.</title>
        <authorList>
            <person name="Konstantinou D."/>
            <person name="Popin R.V."/>
            <person name="Fewer D.P."/>
            <person name="Sivonen K."/>
            <person name="Gkelis S."/>
        </authorList>
    </citation>
    <scope>NUCLEOTIDE SEQUENCE</scope>
    <source>
        <strain evidence="1">TAU-MAC 1115</strain>
    </source>
</reference>
<evidence type="ECO:0000313" key="2">
    <source>
        <dbReference type="Proteomes" id="UP000717364"/>
    </source>
</evidence>
<proteinExistence type="predicted"/>
<reference evidence="1" key="1">
    <citation type="submission" date="2020-11" db="EMBL/GenBank/DDBJ databases">
        <authorList>
            <person name="Konstantinou D."/>
            <person name="Gkelis S."/>
            <person name="Popin R."/>
            <person name="Fewer D."/>
            <person name="Sivonen K."/>
        </authorList>
    </citation>
    <scope>NUCLEOTIDE SEQUENCE</scope>
    <source>
        <strain evidence="1">TAU-MAC 1115</strain>
    </source>
</reference>
<dbReference type="Proteomes" id="UP000717364">
    <property type="component" value="Unassembled WGS sequence"/>
</dbReference>
<dbReference type="EMBL" id="JADOES010000007">
    <property type="protein sequence ID" value="MBT9314823.1"/>
    <property type="molecule type" value="Genomic_DNA"/>
</dbReference>
<protein>
    <submittedName>
        <fullName evidence="1">Uncharacterized protein</fullName>
    </submittedName>
</protein>
<organism evidence="1 2">
    <name type="scientific">Leptothoe spongobia TAU-MAC 1115</name>
    <dbReference type="NCBI Taxonomy" id="1967444"/>
    <lineage>
        <taxon>Bacteria</taxon>
        <taxon>Bacillati</taxon>
        <taxon>Cyanobacteriota</taxon>
        <taxon>Cyanophyceae</taxon>
        <taxon>Nodosilineales</taxon>
        <taxon>Cymatolegaceae</taxon>
        <taxon>Leptothoe</taxon>
        <taxon>Leptothoe spongobia</taxon>
    </lineage>
</organism>
<name>A0A947DDZ6_9CYAN</name>
<accession>A0A947DDZ6</accession>
<comment type="caution">
    <text evidence="1">The sequence shown here is derived from an EMBL/GenBank/DDBJ whole genome shotgun (WGS) entry which is preliminary data.</text>
</comment>